<accession>A0ABV3THY7</accession>
<reference evidence="1 2" key="1">
    <citation type="journal article" date="2011" name="Int. J. Syst. Evol. Microbiol.">
        <title>Zhongshania antarctica gen. nov., sp. nov. and Zhongshania guokunii sp. nov., gammaproteobacteria respectively isolated from coastal attached (fast) ice and surface seawater of the Antarctic.</title>
        <authorList>
            <person name="Li H.J."/>
            <person name="Zhang X.Y."/>
            <person name="Chen C.X."/>
            <person name="Zhang Y.J."/>
            <person name="Gao Z.M."/>
            <person name="Yu Y."/>
            <person name="Chen X.L."/>
            <person name="Chen B."/>
            <person name="Zhang Y.Z."/>
        </authorList>
    </citation>
    <scope>NUCLEOTIDE SEQUENCE [LARGE SCALE GENOMIC DNA]</scope>
    <source>
        <strain evidence="1 2">15-R06ZXC-3</strain>
    </source>
</reference>
<organism evidence="1 2">
    <name type="scientific">Thioclava arctica</name>
    <dbReference type="NCBI Taxonomy" id="3238301"/>
    <lineage>
        <taxon>Bacteria</taxon>
        <taxon>Pseudomonadati</taxon>
        <taxon>Pseudomonadota</taxon>
        <taxon>Alphaproteobacteria</taxon>
        <taxon>Rhodobacterales</taxon>
        <taxon>Paracoccaceae</taxon>
        <taxon>Thioclava</taxon>
    </lineage>
</organism>
<keyword evidence="2" id="KW-1185">Reference proteome</keyword>
<protein>
    <submittedName>
        <fullName evidence="1">Uncharacterized protein</fullName>
    </submittedName>
</protein>
<evidence type="ECO:0000313" key="1">
    <source>
        <dbReference type="EMBL" id="MEX1661143.1"/>
    </source>
</evidence>
<dbReference type="EMBL" id="JBFRYC010000003">
    <property type="protein sequence ID" value="MEX1661143.1"/>
    <property type="molecule type" value="Genomic_DNA"/>
</dbReference>
<name>A0ABV3THY7_9RHOB</name>
<dbReference type="RefSeq" id="WP_368391257.1">
    <property type="nucleotide sequence ID" value="NZ_JBFRYC010000003.1"/>
</dbReference>
<dbReference type="Proteomes" id="UP001557465">
    <property type="component" value="Unassembled WGS sequence"/>
</dbReference>
<evidence type="ECO:0000313" key="2">
    <source>
        <dbReference type="Proteomes" id="UP001557465"/>
    </source>
</evidence>
<comment type="caution">
    <text evidence="1">The sequence shown here is derived from an EMBL/GenBank/DDBJ whole genome shotgun (WGS) entry which is preliminary data.</text>
</comment>
<proteinExistence type="predicted"/>
<gene>
    <name evidence="1" type="ORF">AB4874_05690</name>
</gene>
<sequence length="53" mass="5892">MKIFNVSNRTKDYRVTLLMGDNLDDFTDVAKGSVAERAALFVNPFSLAKAARL</sequence>